<keyword evidence="4" id="KW-1185">Reference proteome</keyword>
<dbReference type="AlphaFoldDB" id="A0A8J7IES0"/>
<dbReference type="GO" id="GO:0004672">
    <property type="term" value="F:protein kinase activity"/>
    <property type="evidence" value="ECO:0007669"/>
    <property type="project" value="UniProtKB-ARBA"/>
</dbReference>
<dbReference type="InterPro" id="IPR036641">
    <property type="entry name" value="HPT_dom_sf"/>
</dbReference>
<evidence type="ECO:0000256" key="1">
    <source>
        <dbReference type="ARBA" id="ARBA00023012"/>
    </source>
</evidence>
<dbReference type="EMBL" id="JADCKQ010000006">
    <property type="protein sequence ID" value="MBI1493977.1"/>
    <property type="molecule type" value="Genomic_DNA"/>
</dbReference>
<dbReference type="InterPro" id="IPR008207">
    <property type="entry name" value="Sig_transdc_His_kin_Hpt_dom"/>
</dbReference>
<evidence type="ECO:0000259" key="2">
    <source>
        <dbReference type="Pfam" id="PF01627"/>
    </source>
</evidence>
<proteinExistence type="predicted"/>
<reference evidence="3" key="1">
    <citation type="submission" date="2020-10" db="EMBL/GenBank/DDBJ databases">
        <title>Paenihalocynthiibacter styelae gen. nov., sp. nov., isolated from stalked sea squirt Styela clava.</title>
        <authorList>
            <person name="Kim Y.-O."/>
            <person name="Yoon J.-H."/>
        </authorList>
    </citation>
    <scope>NUCLEOTIDE SEQUENCE</scope>
    <source>
        <strain evidence="3">MYP1-1</strain>
    </source>
</reference>
<gene>
    <name evidence="3" type="ORF">H1D41_10050</name>
</gene>
<accession>A0A8J7IES0</accession>
<name>A0A8J7IES0_9RHOB</name>
<dbReference type="GO" id="GO:0000160">
    <property type="term" value="P:phosphorelay signal transduction system"/>
    <property type="evidence" value="ECO:0007669"/>
    <property type="project" value="UniProtKB-KW"/>
</dbReference>
<keyword evidence="1" id="KW-0902">Two-component regulatory system</keyword>
<dbReference type="Pfam" id="PF01627">
    <property type="entry name" value="Hpt"/>
    <property type="match status" value="1"/>
</dbReference>
<dbReference type="Proteomes" id="UP000640583">
    <property type="component" value="Unassembled WGS sequence"/>
</dbReference>
<sequence>MIDWTRVEELKQEVGEDDFSEVVDLFLEEVEETITRLKQTPDLSQLEEDMHFLKGSALNLGFEQFSTLCQAGETAAAAGGAETINLPEIFTSYDGSKAEFLKGGPGT</sequence>
<evidence type="ECO:0000313" key="3">
    <source>
        <dbReference type="EMBL" id="MBI1493977.1"/>
    </source>
</evidence>
<evidence type="ECO:0000313" key="4">
    <source>
        <dbReference type="Proteomes" id="UP000640583"/>
    </source>
</evidence>
<dbReference type="CDD" id="cd00088">
    <property type="entry name" value="HPT"/>
    <property type="match status" value="1"/>
</dbReference>
<dbReference type="Gene3D" id="1.20.120.160">
    <property type="entry name" value="HPT domain"/>
    <property type="match status" value="1"/>
</dbReference>
<comment type="caution">
    <text evidence="3">The sequence shown here is derived from an EMBL/GenBank/DDBJ whole genome shotgun (WGS) entry which is preliminary data.</text>
</comment>
<dbReference type="SUPFAM" id="SSF47226">
    <property type="entry name" value="Histidine-containing phosphotransfer domain, HPT domain"/>
    <property type="match status" value="1"/>
</dbReference>
<dbReference type="RefSeq" id="WP_228848782.1">
    <property type="nucleotide sequence ID" value="NZ_JADCKQ010000006.1"/>
</dbReference>
<protein>
    <submittedName>
        <fullName evidence="3">Hpt domain-containing protein</fullName>
    </submittedName>
</protein>
<feature type="domain" description="HPt" evidence="2">
    <location>
        <begin position="21"/>
        <end position="78"/>
    </location>
</feature>
<organism evidence="3 4">
    <name type="scientific">Halocynthiibacter styelae</name>
    <dbReference type="NCBI Taxonomy" id="2761955"/>
    <lineage>
        <taxon>Bacteria</taxon>
        <taxon>Pseudomonadati</taxon>
        <taxon>Pseudomonadota</taxon>
        <taxon>Alphaproteobacteria</taxon>
        <taxon>Rhodobacterales</taxon>
        <taxon>Paracoccaceae</taxon>
        <taxon>Halocynthiibacter</taxon>
    </lineage>
</organism>